<dbReference type="Gene3D" id="3.30.70.370">
    <property type="match status" value="1"/>
</dbReference>
<keyword evidence="6 17" id="KW-0548">Nucleotidyltransferase</keyword>
<keyword evidence="9 17" id="KW-0227">DNA damage</keyword>
<evidence type="ECO:0000256" key="14">
    <source>
        <dbReference type="ARBA" id="ARBA00023204"/>
    </source>
</evidence>
<evidence type="ECO:0000259" key="20">
    <source>
        <dbReference type="SMART" id="SM00482"/>
    </source>
</evidence>
<evidence type="ECO:0000256" key="12">
    <source>
        <dbReference type="ARBA" id="ARBA00022932"/>
    </source>
</evidence>
<dbReference type="Pfam" id="PF02739">
    <property type="entry name" value="5_3_exonuc_N"/>
    <property type="match status" value="1"/>
</dbReference>
<dbReference type="CDD" id="cd06139">
    <property type="entry name" value="DNA_polA_I_Ecoli_like_exo"/>
    <property type="match status" value="1"/>
</dbReference>
<keyword evidence="8" id="KW-0540">Nuclease</keyword>
<evidence type="ECO:0000256" key="4">
    <source>
        <dbReference type="ARBA" id="ARBA00020311"/>
    </source>
</evidence>
<evidence type="ECO:0000313" key="21">
    <source>
        <dbReference type="EMBL" id="CEF40228.1"/>
    </source>
</evidence>
<dbReference type="InterPro" id="IPR012337">
    <property type="entry name" value="RNaseH-like_sf"/>
</dbReference>
<dbReference type="GO" id="GO:0008408">
    <property type="term" value="F:3'-5' exonuclease activity"/>
    <property type="evidence" value="ECO:0007669"/>
    <property type="project" value="UniProtKB-UniRule"/>
</dbReference>
<dbReference type="Pfam" id="PF01612">
    <property type="entry name" value="DNA_pol_A_exo1"/>
    <property type="match status" value="1"/>
</dbReference>
<dbReference type="InterPro" id="IPR020045">
    <property type="entry name" value="DNA_polI_H3TH"/>
</dbReference>
<dbReference type="EC" id="2.7.7.7" evidence="3 16"/>
<dbReference type="EMBL" id="LN606600">
    <property type="protein sequence ID" value="CEF40228.1"/>
    <property type="molecule type" value="Genomic_DNA"/>
</dbReference>
<keyword evidence="5 17" id="KW-0808">Transferase</keyword>
<gene>
    <name evidence="17 21" type="primary">polA</name>
    <name evidence="21" type="ORF">ASN_825</name>
</gene>
<keyword evidence="11 17" id="KW-0269">Exonuclease</keyword>
<dbReference type="PROSITE" id="PS00447">
    <property type="entry name" value="DNA_POLYMERASE_A"/>
    <property type="match status" value="1"/>
</dbReference>
<evidence type="ECO:0000256" key="17">
    <source>
        <dbReference type="RuleBase" id="RU004460"/>
    </source>
</evidence>
<accession>A0A0U5ES87</accession>
<dbReference type="GO" id="GO:0006302">
    <property type="term" value="P:double-strand break repair"/>
    <property type="evidence" value="ECO:0007669"/>
    <property type="project" value="TreeGrafter"/>
</dbReference>
<name>A0A0U5ES87_9PROT</name>
<dbReference type="InterPro" id="IPR043502">
    <property type="entry name" value="DNA/RNA_pol_sf"/>
</dbReference>
<dbReference type="CDD" id="cd08637">
    <property type="entry name" value="DNA_pol_A_pol_I_C"/>
    <property type="match status" value="1"/>
</dbReference>
<feature type="domain" description="3'-5' exonuclease" evidence="18">
    <location>
        <begin position="375"/>
        <end position="567"/>
    </location>
</feature>
<dbReference type="PATRIC" id="fig|446692.3.peg.813"/>
<sequence length="977" mass="105318">MRACCVNAGHRGEGRISQTHAFLPCTAVSGSPSAGSLIMTQSDAPHLVLVDGSGFIFRAFHALPPMTSPHGVPVNAVYGFTNMLARLLREHVGTHLAVVFDAGRHTFRSDIYPQYKAHRPEPPEDLRPQFGLIRDATQAFNVPGIELQGWEADDLIASYATAVRKMGGTCTIISSDKDLMQLIGPGVCMLDPIKQTPIGLPEVEKKFGVLPEKVVDVQALMGDSTDNVPGVPGIGPKTASALINEFGTLEAVLAAAPEMKKSKRRDMLIEHADAARLSRQLVELACDVPLPMSVEELGVRELDKPVLADWLEDMGFGSVLKRLGMGHPSGAHAHRAAHAMVQASVKGAAAPDAAPAAAGPSEAATAAMAAAYGPYETVRTAEALQKWVSAAQEAGLCAVDTETDGLDPLHANMVGLSLATAPGKACYVPLRHEGTLEEPAGEQLTADAALDLMRPLLTDESVLKVFQNAKFDLLVFDRAGLDFSTIGPVDDTMLISYAQSAGLHGQGMDELSTLHLGHSPISYDSVTGTGRNRIPFAQVPVGRATQYAAEDADVTLRLWHVLHPTLRTNQALALYEQIERPLSPVLAAMEKAGIAVDRAELGRLSEDFAARMAVMEKDIYETAGREFNVGSPRQLGEILFDEMGLKGGKRGKAGAWSTDSSVLQDLADQGHALPEKVLAWRQLAKLKSTYTDALLRQTTTEDRVHTSFQMAITTTGRLSSNEPNLQNIPIRTEEGGRIRQAFIAPKGKKLVSADYSQIELRLLADVANIPALREAFALGQDIHARTASEVFGVPLEGMDALTRRRAKAINFGIIYGISAFGLGRQLGIPAGEARSYIDAYFARYPGIRDYMERMREEARLHGYVLTPFGRRCYVPGIQEKSAARRQYAERQAINAPLQGGAADIIKRAMVRLPRALKDAGLSARMLLQVHDELLFEADEAEAEAVAALAREVMEAAATLSVPLVVETGIGRNWAEAH</sequence>
<dbReference type="Pfam" id="PF00476">
    <property type="entry name" value="DNA_pol_A"/>
    <property type="match status" value="1"/>
</dbReference>
<evidence type="ECO:0000256" key="11">
    <source>
        <dbReference type="ARBA" id="ARBA00022839"/>
    </source>
</evidence>
<dbReference type="Proteomes" id="UP000056109">
    <property type="component" value="Chromosome I"/>
</dbReference>
<keyword evidence="13 17" id="KW-0238">DNA-binding</keyword>
<dbReference type="InterPro" id="IPR008918">
    <property type="entry name" value="HhH2"/>
</dbReference>
<dbReference type="PRINTS" id="PR00868">
    <property type="entry name" value="DNAPOLI"/>
</dbReference>
<dbReference type="PANTHER" id="PTHR10133:SF27">
    <property type="entry name" value="DNA POLYMERASE NU"/>
    <property type="match status" value="1"/>
</dbReference>
<dbReference type="GO" id="GO:0003887">
    <property type="term" value="F:DNA-directed DNA polymerase activity"/>
    <property type="evidence" value="ECO:0007669"/>
    <property type="project" value="UniProtKB-UniRule"/>
</dbReference>
<dbReference type="NCBIfam" id="TIGR00593">
    <property type="entry name" value="pola"/>
    <property type="match status" value="1"/>
</dbReference>
<evidence type="ECO:0000256" key="13">
    <source>
        <dbReference type="ARBA" id="ARBA00023125"/>
    </source>
</evidence>
<evidence type="ECO:0000256" key="1">
    <source>
        <dbReference type="ARBA" id="ARBA00007705"/>
    </source>
</evidence>
<keyword evidence="14 17" id="KW-0234">DNA repair</keyword>
<dbReference type="Gene3D" id="1.20.1060.10">
    <property type="entry name" value="Taq DNA Polymerase, Chain T, domain 4"/>
    <property type="match status" value="1"/>
</dbReference>
<dbReference type="CDD" id="cd09898">
    <property type="entry name" value="H3TH_53EXO"/>
    <property type="match status" value="1"/>
</dbReference>
<dbReference type="SMART" id="SM00482">
    <property type="entry name" value="POLAc"/>
    <property type="match status" value="1"/>
</dbReference>
<evidence type="ECO:0000256" key="16">
    <source>
        <dbReference type="NCBIfam" id="TIGR00593"/>
    </source>
</evidence>
<organism evidence="21 22">
    <name type="scientific">Acetobacter senegalensis</name>
    <dbReference type="NCBI Taxonomy" id="446692"/>
    <lineage>
        <taxon>Bacteria</taxon>
        <taxon>Pseudomonadati</taxon>
        <taxon>Pseudomonadota</taxon>
        <taxon>Alphaproteobacteria</taxon>
        <taxon>Acetobacterales</taxon>
        <taxon>Acetobacteraceae</taxon>
        <taxon>Acetobacter</taxon>
    </lineage>
</organism>
<dbReference type="InterPro" id="IPR019760">
    <property type="entry name" value="DNA-dir_DNA_pol_A_CS"/>
</dbReference>
<dbReference type="Gene3D" id="3.30.420.10">
    <property type="entry name" value="Ribonuclease H-like superfamily/Ribonuclease H"/>
    <property type="match status" value="1"/>
</dbReference>
<evidence type="ECO:0000256" key="3">
    <source>
        <dbReference type="ARBA" id="ARBA00012417"/>
    </source>
</evidence>
<comment type="catalytic activity">
    <reaction evidence="15 17">
        <text>DNA(n) + a 2'-deoxyribonucleoside 5'-triphosphate = DNA(n+1) + diphosphate</text>
        <dbReference type="Rhea" id="RHEA:22508"/>
        <dbReference type="Rhea" id="RHEA-COMP:17339"/>
        <dbReference type="Rhea" id="RHEA-COMP:17340"/>
        <dbReference type="ChEBI" id="CHEBI:33019"/>
        <dbReference type="ChEBI" id="CHEBI:61560"/>
        <dbReference type="ChEBI" id="CHEBI:173112"/>
        <dbReference type="EC" id="2.7.7.7"/>
    </reaction>
</comment>
<dbReference type="SUPFAM" id="SSF88723">
    <property type="entry name" value="PIN domain-like"/>
    <property type="match status" value="1"/>
</dbReference>
<feature type="domain" description="DNA-directed DNA polymerase family A palm" evidence="20">
    <location>
        <begin position="735"/>
        <end position="941"/>
    </location>
</feature>
<evidence type="ECO:0000256" key="10">
    <source>
        <dbReference type="ARBA" id="ARBA00022801"/>
    </source>
</evidence>
<dbReference type="Pfam" id="PF01367">
    <property type="entry name" value="5_3_exonuc"/>
    <property type="match status" value="1"/>
</dbReference>
<dbReference type="InterPro" id="IPR002562">
    <property type="entry name" value="3'-5'_exonuclease_dom"/>
</dbReference>
<dbReference type="InterPro" id="IPR001098">
    <property type="entry name" value="DNA-dir_DNA_pol_A_palm_dom"/>
</dbReference>
<comment type="subunit">
    <text evidence="2">Single-chain monomer with multiple functions.</text>
</comment>
<evidence type="ECO:0000256" key="9">
    <source>
        <dbReference type="ARBA" id="ARBA00022763"/>
    </source>
</evidence>
<evidence type="ECO:0000256" key="2">
    <source>
        <dbReference type="ARBA" id="ARBA00011541"/>
    </source>
</evidence>
<dbReference type="SMART" id="SM00279">
    <property type="entry name" value="HhH2"/>
    <property type="match status" value="1"/>
</dbReference>
<dbReference type="CDD" id="cd09859">
    <property type="entry name" value="PIN_53EXO"/>
    <property type="match status" value="1"/>
</dbReference>
<dbReference type="Gene3D" id="1.10.150.20">
    <property type="entry name" value="5' to 3' exonuclease, C-terminal subdomain"/>
    <property type="match status" value="2"/>
</dbReference>
<keyword evidence="10 17" id="KW-0378">Hydrolase</keyword>
<dbReference type="FunFam" id="1.10.150.20:FF:000002">
    <property type="entry name" value="DNA polymerase I"/>
    <property type="match status" value="1"/>
</dbReference>
<dbReference type="SMART" id="SM00474">
    <property type="entry name" value="35EXOc"/>
    <property type="match status" value="1"/>
</dbReference>
<evidence type="ECO:0000259" key="19">
    <source>
        <dbReference type="SMART" id="SM00475"/>
    </source>
</evidence>
<keyword evidence="7 17" id="KW-0235">DNA replication</keyword>
<dbReference type="InterPro" id="IPR036397">
    <property type="entry name" value="RNaseH_sf"/>
</dbReference>
<dbReference type="InterPro" id="IPR036279">
    <property type="entry name" value="5-3_exonuclease_C_sf"/>
</dbReference>
<dbReference type="SUPFAM" id="SSF53098">
    <property type="entry name" value="Ribonuclease H-like"/>
    <property type="match status" value="1"/>
</dbReference>
<dbReference type="InterPro" id="IPR018320">
    <property type="entry name" value="DNA_polymerase_1"/>
</dbReference>
<dbReference type="FunFam" id="1.10.150.20:FF:000003">
    <property type="entry name" value="DNA polymerase I"/>
    <property type="match status" value="1"/>
</dbReference>
<evidence type="ECO:0000256" key="15">
    <source>
        <dbReference type="ARBA" id="ARBA00049244"/>
    </source>
</evidence>
<dbReference type="FunFam" id="1.20.1060.10:FF:000001">
    <property type="entry name" value="DNA polymerase I"/>
    <property type="match status" value="1"/>
</dbReference>
<dbReference type="InterPro" id="IPR002421">
    <property type="entry name" value="5-3_exonuclease"/>
</dbReference>
<evidence type="ECO:0000256" key="7">
    <source>
        <dbReference type="ARBA" id="ARBA00022705"/>
    </source>
</evidence>
<dbReference type="GO" id="GO:0008409">
    <property type="term" value="F:5'-3' exonuclease activity"/>
    <property type="evidence" value="ECO:0007669"/>
    <property type="project" value="UniProtKB-UniRule"/>
</dbReference>
<comment type="similarity">
    <text evidence="1 17">Belongs to the DNA polymerase type-A family.</text>
</comment>
<dbReference type="InterPro" id="IPR020046">
    <property type="entry name" value="5-3_exonucl_a-hlix_arch_N"/>
</dbReference>
<keyword evidence="12 17" id="KW-0239">DNA-directed DNA polymerase</keyword>
<dbReference type="KEGG" id="asz:ASN_825"/>
<dbReference type="PANTHER" id="PTHR10133">
    <property type="entry name" value="DNA POLYMERASE I"/>
    <property type="match status" value="1"/>
</dbReference>
<dbReference type="SMART" id="SM00475">
    <property type="entry name" value="53EXOc"/>
    <property type="match status" value="1"/>
</dbReference>
<protein>
    <recommendedName>
        <fullName evidence="4 16">DNA polymerase I</fullName>
        <ecNumber evidence="3 16">2.7.7.7</ecNumber>
    </recommendedName>
</protein>
<evidence type="ECO:0000256" key="5">
    <source>
        <dbReference type="ARBA" id="ARBA00022679"/>
    </source>
</evidence>
<dbReference type="SUPFAM" id="SSF47807">
    <property type="entry name" value="5' to 3' exonuclease, C-terminal subdomain"/>
    <property type="match status" value="1"/>
</dbReference>
<dbReference type="SUPFAM" id="SSF56672">
    <property type="entry name" value="DNA/RNA polymerases"/>
    <property type="match status" value="1"/>
</dbReference>
<dbReference type="InterPro" id="IPR002298">
    <property type="entry name" value="DNA_polymerase_A"/>
</dbReference>
<evidence type="ECO:0000256" key="6">
    <source>
        <dbReference type="ARBA" id="ARBA00022695"/>
    </source>
</evidence>
<evidence type="ECO:0000259" key="18">
    <source>
        <dbReference type="SMART" id="SM00474"/>
    </source>
</evidence>
<dbReference type="NCBIfam" id="NF004397">
    <property type="entry name" value="PRK05755.1"/>
    <property type="match status" value="1"/>
</dbReference>
<keyword evidence="22" id="KW-1185">Reference proteome</keyword>
<dbReference type="Gene3D" id="3.40.50.1010">
    <property type="entry name" value="5'-nuclease"/>
    <property type="match status" value="1"/>
</dbReference>
<reference evidence="22" key="1">
    <citation type="submission" date="2014-09" db="EMBL/GenBank/DDBJ databases">
        <authorList>
            <person name="Illeghems K.G."/>
        </authorList>
    </citation>
    <scope>NUCLEOTIDE SEQUENCE [LARGE SCALE GENOMIC DNA]</scope>
    <source>
        <strain evidence="22">108B</strain>
    </source>
</reference>
<dbReference type="GO" id="GO:0006261">
    <property type="term" value="P:DNA-templated DNA replication"/>
    <property type="evidence" value="ECO:0007669"/>
    <property type="project" value="UniProtKB-UniRule"/>
</dbReference>
<feature type="domain" description="5'-3' exonuclease" evidence="19">
    <location>
        <begin position="44"/>
        <end position="300"/>
    </location>
</feature>
<comment type="function">
    <text evidence="17">In addition to polymerase activity, this DNA polymerase exhibits 3'-5' and 5'-3' exonuclease activity.</text>
</comment>
<proteinExistence type="inferred from homology"/>
<evidence type="ECO:0000313" key="22">
    <source>
        <dbReference type="Proteomes" id="UP000056109"/>
    </source>
</evidence>
<dbReference type="AlphaFoldDB" id="A0A0U5ES87"/>
<evidence type="ECO:0000256" key="8">
    <source>
        <dbReference type="ARBA" id="ARBA00022722"/>
    </source>
</evidence>
<dbReference type="GO" id="GO:0003677">
    <property type="term" value="F:DNA binding"/>
    <property type="evidence" value="ECO:0007669"/>
    <property type="project" value="UniProtKB-UniRule"/>
</dbReference>
<dbReference type="InterPro" id="IPR029060">
    <property type="entry name" value="PIN-like_dom_sf"/>
</dbReference>